<proteinExistence type="predicted"/>
<reference evidence="1" key="2">
    <citation type="submission" date="2023-02" db="EMBL/GenBank/DDBJ databases">
        <title>'Rhodoalgimonas zhirmunskyi' gen. nov., isolated from a red alga.</title>
        <authorList>
            <person name="Nedashkovskaya O.I."/>
            <person name="Otstavnykh N.Y."/>
            <person name="Bystritskaya E.P."/>
            <person name="Balabanova L.A."/>
            <person name="Isaeva M.P."/>
        </authorList>
    </citation>
    <scope>NUCLEOTIDE SEQUENCE</scope>
    <source>
        <strain evidence="1">KCTC 52189</strain>
    </source>
</reference>
<dbReference type="AlphaFoldDB" id="A0AAE3WC68"/>
<dbReference type="RefSeq" id="WP_306734206.1">
    <property type="nucleotide sequence ID" value="NZ_JANHAX010000001.1"/>
</dbReference>
<dbReference type="EMBL" id="JANHAX010000001">
    <property type="protein sequence ID" value="MDQ2088948.1"/>
    <property type="molecule type" value="Genomic_DNA"/>
</dbReference>
<dbReference type="Proteomes" id="UP001226762">
    <property type="component" value="Unassembled WGS sequence"/>
</dbReference>
<evidence type="ECO:0000313" key="2">
    <source>
        <dbReference type="Proteomes" id="UP001226762"/>
    </source>
</evidence>
<name>A0AAE3WC68_9RHOB</name>
<organism evidence="1 2">
    <name type="scientific">Marimonas arenosa</name>
    <dbReference type="NCBI Taxonomy" id="1795305"/>
    <lineage>
        <taxon>Bacteria</taxon>
        <taxon>Pseudomonadati</taxon>
        <taxon>Pseudomonadota</taxon>
        <taxon>Alphaproteobacteria</taxon>
        <taxon>Rhodobacterales</taxon>
        <taxon>Paracoccaceae</taxon>
        <taxon>Marimonas</taxon>
    </lineage>
</organism>
<gene>
    <name evidence="1" type="ORF">NO357_03405</name>
</gene>
<accession>A0AAE3WC68</accession>
<evidence type="ECO:0000313" key="1">
    <source>
        <dbReference type="EMBL" id="MDQ2088948.1"/>
    </source>
</evidence>
<protein>
    <submittedName>
        <fullName evidence="1">Uncharacterized protein</fullName>
    </submittedName>
</protein>
<dbReference type="SUPFAM" id="SSF109709">
    <property type="entry name" value="KorB DNA-binding domain-like"/>
    <property type="match status" value="1"/>
</dbReference>
<reference evidence="1" key="1">
    <citation type="submission" date="2022-07" db="EMBL/GenBank/DDBJ databases">
        <authorList>
            <person name="Otstavnykh N."/>
            <person name="Isaeva M."/>
            <person name="Bystritskaya E."/>
        </authorList>
    </citation>
    <scope>NUCLEOTIDE SEQUENCE</scope>
    <source>
        <strain evidence="1">KCTC 52189</strain>
    </source>
</reference>
<keyword evidence="2" id="KW-1185">Reference proteome</keyword>
<comment type="caution">
    <text evidence="1">The sequence shown here is derived from an EMBL/GenBank/DDBJ whole genome shotgun (WGS) entry which is preliminary data.</text>
</comment>
<sequence>MDDGQIEKHSIVLRLKADGLADALGIQPDEIDHAVLAIEAPFELRRRGVEGKIIVGDREPQPDRTLLRALSQAHAWTAELRNGKPLSEIAAATTHSESYIRTRSQLAFLSPAIQSAILEGRQPTNLTLERIIRKPVPLDWNAQAGLYGFEDG</sequence>